<dbReference type="CDD" id="cd03143">
    <property type="entry name" value="A4_beta-galactosidase_middle_domain"/>
    <property type="match status" value="1"/>
</dbReference>
<dbReference type="PANTHER" id="PTHR37464:SF1">
    <property type="entry name" value="BLL2463 PROTEIN"/>
    <property type="match status" value="1"/>
</dbReference>
<protein>
    <submittedName>
        <fullName evidence="4">DUF4159 domain-containing protein</fullName>
    </submittedName>
</protein>
<keyword evidence="5" id="KW-1185">Reference proteome</keyword>
<dbReference type="Pfam" id="PF07584">
    <property type="entry name" value="BatA"/>
    <property type="match status" value="1"/>
</dbReference>
<dbReference type="Proteomes" id="UP001056291">
    <property type="component" value="Chromosome"/>
</dbReference>
<name>A0ABY4W9C8_9PROT</name>
<dbReference type="InterPro" id="IPR025297">
    <property type="entry name" value="DUF4159"/>
</dbReference>
<dbReference type="InterPro" id="IPR029062">
    <property type="entry name" value="Class_I_gatase-like"/>
</dbReference>
<accession>A0ABY4W9C8</accession>
<evidence type="ECO:0000313" key="5">
    <source>
        <dbReference type="Proteomes" id="UP001056291"/>
    </source>
</evidence>
<dbReference type="Gene3D" id="3.40.50.12140">
    <property type="entry name" value="Domain of unknown function DUF4159"/>
    <property type="match status" value="1"/>
</dbReference>
<dbReference type="NCBIfam" id="TIGR02226">
    <property type="entry name" value="two_anch"/>
    <property type="match status" value="1"/>
</dbReference>
<dbReference type="PANTHER" id="PTHR37464">
    <property type="entry name" value="BLL2463 PROTEIN"/>
    <property type="match status" value="1"/>
</dbReference>
<keyword evidence="1" id="KW-0812">Transmembrane</keyword>
<keyword evidence="1" id="KW-1133">Transmembrane helix</keyword>
<evidence type="ECO:0000256" key="1">
    <source>
        <dbReference type="SAM" id="Phobius"/>
    </source>
</evidence>
<organism evidence="4 5">
    <name type="scientific">Sneathiella marina</name>
    <dbReference type="NCBI Taxonomy" id="2950108"/>
    <lineage>
        <taxon>Bacteria</taxon>
        <taxon>Pseudomonadati</taxon>
        <taxon>Pseudomonadota</taxon>
        <taxon>Alphaproteobacteria</taxon>
        <taxon>Sneathiellales</taxon>
        <taxon>Sneathiellaceae</taxon>
        <taxon>Sneathiella</taxon>
    </lineage>
</organism>
<sequence>MAFLSSFSFLFPWVLTALLALPVIWWLLRLVPPKPKTITFPAIQFLYQLKKEEQSSATTPWWLLLLRLLITALIIFALAGPFINLPEHHDRNGPAVFIIDDGWSAANNWTEIKATFGALITDITREQRQIYVVTTAQSVKGVKPTLRPLSEKEALGVSFSILPKSWPSNRSQLLSLIPHLNSLEDPEFIWLSSGVMQDKDEAGLVEFFTALTEIGPLTIFQHDAIQRPPLIGTPKISGETMEIPLYTTNGTQLFSGTLSAQTLDGKILASETIATDFSTGSTFVTLNIPNDIRNDISRIEIKDAENAGSVFLLDHRWHRRQIGLVSATLTSVDQPLLTENHYLTQALIPYFDIDKMPLEELIAKDVSMIALGDTGNLSENIEGSLESWIDNGGVLIRFAGPKLANADTALVPVELRSGNRNLEGAMSWAKPAELGKIPDHSPFKVLEIPDDIKVMKQVLANPSPDLLDRTWAQLEDGTPLVTAQKRGMGWLVLFHITATPDWSDLAISGLFVEMLREIGNLGQFTTENTGQNKSLPPYQILNGFGDLSLDVGAAEPLDTGSLKEMSLNAEHPPGFYGNEDYKIAVNVGQENTNYKVIDPTTFDAEVKPFDSKEVVDLSTPILLLAIFLVLVDQIISLYLQGKLPGRRPVTTSALILLAVSAGYFGYLPNSTAQEANMTAEEKVLAATLDTRLGYILTNNDRIDAMSRAGLTGLAAELRRRTSVEAKSPLPLDIEQDDLVFYPVIYWPVTSDFPLLSSSALSKLNNYIKGGGTVLFDTRNQNSVGGFGADLFNSPENIRLRQLLSKLDIPRLQPVPIDHVLTRSFYLMQNFPGRYPNGELWVEDTAEKQGNDGVASVLIGSNDWAAAWAVGENGKPLAAIASGDERQREMAFRFGINLVMYTLTGNYKADQVHVPAILERLGQ</sequence>
<evidence type="ECO:0000259" key="3">
    <source>
        <dbReference type="Pfam" id="PF13709"/>
    </source>
</evidence>
<feature type="domain" description="DUF4159" evidence="3">
    <location>
        <begin position="691"/>
        <end position="902"/>
    </location>
</feature>
<proteinExistence type="predicted"/>
<gene>
    <name evidence="4" type="ORF">NBZ79_02685</name>
</gene>
<dbReference type="InterPro" id="IPR024163">
    <property type="entry name" value="Aerotolerance_reg_N"/>
</dbReference>
<evidence type="ECO:0000259" key="2">
    <source>
        <dbReference type="Pfam" id="PF07584"/>
    </source>
</evidence>
<feature type="transmembrane region" description="Helical" evidence="1">
    <location>
        <begin position="61"/>
        <end position="83"/>
    </location>
</feature>
<dbReference type="InterPro" id="IPR011933">
    <property type="entry name" value="Double_TM_dom"/>
</dbReference>
<dbReference type="SUPFAM" id="SSF52317">
    <property type="entry name" value="Class I glutamine amidotransferase-like"/>
    <property type="match status" value="1"/>
</dbReference>
<reference evidence="4" key="1">
    <citation type="submission" date="2022-06" db="EMBL/GenBank/DDBJ databases">
        <title>Sneathiella actinostolidae sp. nov., isolated from a sea anemonein the Western Pacific Ocean.</title>
        <authorList>
            <person name="Wei M.J."/>
        </authorList>
    </citation>
    <scope>NUCLEOTIDE SEQUENCE</scope>
    <source>
        <strain evidence="4">PHK-P5</strain>
    </source>
</reference>
<dbReference type="Pfam" id="PF13709">
    <property type="entry name" value="DUF4159"/>
    <property type="match status" value="1"/>
</dbReference>
<feature type="domain" description="Aerotolerance regulator N-terminal" evidence="2">
    <location>
        <begin position="7"/>
        <end position="81"/>
    </location>
</feature>
<dbReference type="EMBL" id="CP098747">
    <property type="protein sequence ID" value="USG61879.1"/>
    <property type="molecule type" value="Genomic_DNA"/>
</dbReference>
<dbReference type="RefSeq" id="WP_251935247.1">
    <property type="nucleotide sequence ID" value="NZ_CP098747.1"/>
</dbReference>
<evidence type="ECO:0000313" key="4">
    <source>
        <dbReference type="EMBL" id="USG61879.1"/>
    </source>
</evidence>
<feature type="transmembrane region" description="Helical" evidence="1">
    <location>
        <begin position="6"/>
        <end position="28"/>
    </location>
</feature>
<keyword evidence="1" id="KW-0472">Membrane</keyword>